<feature type="compositionally biased region" description="Basic and acidic residues" evidence="8">
    <location>
        <begin position="74"/>
        <end position="97"/>
    </location>
</feature>
<dbReference type="PANTHER" id="PTHR47958">
    <property type="entry name" value="ATP-DEPENDENT RNA HELICASE DBP3"/>
    <property type="match status" value="1"/>
</dbReference>
<keyword evidence="5" id="KW-0067">ATP-binding</keyword>
<dbReference type="InterPro" id="IPR027417">
    <property type="entry name" value="P-loop_NTPase"/>
</dbReference>
<comment type="caution">
    <text evidence="12">The sequence shown here is derived from an EMBL/GenBank/DDBJ whole genome shotgun (WGS) entry which is preliminary data.</text>
</comment>
<keyword evidence="9" id="KW-1133">Transmembrane helix</keyword>
<evidence type="ECO:0000256" key="2">
    <source>
        <dbReference type="ARBA" id="ARBA00022741"/>
    </source>
</evidence>
<dbReference type="GO" id="GO:0003724">
    <property type="term" value="F:RNA helicase activity"/>
    <property type="evidence" value="ECO:0007669"/>
    <property type="project" value="UniProtKB-EC"/>
</dbReference>
<dbReference type="PROSITE" id="PS51195">
    <property type="entry name" value="Q_MOTIF"/>
    <property type="match status" value="1"/>
</dbReference>
<dbReference type="InterPro" id="IPR014014">
    <property type="entry name" value="RNA_helicase_DEAD_Q_motif"/>
</dbReference>
<dbReference type="Proteomes" id="UP000028837">
    <property type="component" value="Unassembled WGS sequence"/>
</dbReference>
<gene>
    <name evidence="12" type="ORF">TGDOM2_210360A</name>
</gene>
<feature type="non-terminal residue" evidence="12">
    <location>
        <position position="731"/>
    </location>
</feature>
<protein>
    <recommendedName>
        <fullName evidence="1">RNA helicase</fullName>
        <ecNumber evidence="1">3.6.4.13</ecNumber>
    </recommendedName>
</protein>
<evidence type="ECO:0000256" key="9">
    <source>
        <dbReference type="SAM" id="Phobius"/>
    </source>
</evidence>
<feature type="short sequence motif" description="Q motif" evidence="6">
    <location>
        <begin position="208"/>
        <end position="236"/>
    </location>
</feature>
<feature type="domain" description="DEAD-box RNA helicase Q" evidence="11">
    <location>
        <begin position="208"/>
        <end position="236"/>
    </location>
</feature>
<dbReference type="VEuPathDB" id="ToxoDB:TGDOM2_210360A"/>
<evidence type="ECO:0000256" key="4">
    <source>
        <dbReference type="ARBA" id="ARBA00022806"/>
    </source>
</evidence>
<keyword evidence="4" id="KW-0347">Helicase</keyword>
<evidence type="ECO:0000256" key="3">
    <source>
        <dbReference type="ARBA" id="ARBA00022801"/>
    </source>
</evidence>
<keyword evidence="9" id="KW-0472">Membrane</keyword>
<dbReference type="Pfam" id="PF00271">
    <property type="entry name" value="Helicase_C"/>
    <property type="match status" value="1"/>
</dbReference>
<feature type="transmembrane region" description="Helical" evidence="9">
    <location>
        <begin position="375"/>
        <end position="397"/>
    </location>
</feature>
<evidence type="ECO:0000313" key="12">
    <source>
        <dbReference type="EMBL" id="KFG29637.1"/>
    </source>
</evidence>
<accession>A0A086JBW9</accession>
<evidence type="ECO:0000259" key="10">
    <source>
        <dbReference type="PROSITE" id="PS51192"/>
    </source>
</evidence>
<feature type="coiled-coil region" evidence="7">
    <location>
        <begin position="113"/>
        <end position="147"/>
    </location>
</feature>
<dbReference type="EMBL" id="AHZU02001708">
    <property type="protein sequence ID" value="KFG29637.1"/>
    <property type="molecule type" value="Genomic_DNA"/>
</dbReference>
<evidence type="ECO:0000259" key="11">
    <source>
        <dbReference type="PROSITE" id="PS51195"/>
    </source>
</evidence>
<feature type="region of interest" description="Disordered" evidence="8">
    <location>
        <begin position="69"/>
        <end position="102"/>
    </location>
</feature>
<dbReference type="InterPro" id="IPR001650">
    <property type="entry name" value="Helicase_C-like"/>
</dbReference>
<feature type="domain" description="Helicase ATP-binding" evidence="10">
    <location>
        <begin position="239"/>
        <end position="529"/>
    </location>
</feature>
<keyword evidence="3" id="KW-0378">Hydrolase</keyword>
<dbReference type="SUPFAM" id="SSF52540">
    <property type="entry name" value="P-loop containing nucleoside triphosphate hydrolases"/>
    <property type="match status" value="2"/>
</dbReference>
<feature type="compositionally biased region" description="Low complexity" evidence="8">
    <location>
        <begin position="7"/>
        <end position="23"/>
    </location>
</feature>
<name>A0A086JBW9_TOXGO</name>
<dbReference type="EC" id="3.6.4.13" evidence="1"/>
<dbReference type="InterPro" id="IPR011545">
    <property type="entry name" value="DEAD/DEAH_box_helicase_dom"/>
</dbReference>
<dbReference type="Gene3D" id="3.40.50.300">
    <property type="entry name" value="P-loop containing nucleotide triphosphate hydrolases"/>
    <property type="match status" value="2"/>
</dbReference>
<dbReference type="Pfam" id="PF00270">
    <property type="entry name" value="DEAD"/>
    <property type="match status" value="2"/>
</dbReference>
<dbReference type="SMART" id="SM00487">
    <property type="entry name" value="DEXDc"/>
    <property type="match status" value="1"/>
</dbReference>
<dbReference type="AlphaFoldDB" id="A0A086JBW9"/>
<proteinExistence type="predicted"/>
<evidence type="ECO:0000256" key="1">
    <source>
        <dbReference type="ARBA" id="ARBA00012552"/>
    </source>
</evidence>
<evidence type="ECO:0000256" key="5">
    <source>
        <dbReference type="ARBA" id="ARBA00022840"/>
    </source>
</evidence>
<keyword evidence="9" id="KW-0812">Transmembrane</keyword>
<evidence type="ECO:0000256" key="8">
    <source>
        <dbReference type="SAM" id="MobiDB-lite"/>
    </source>
</evidence>
<feature type="transmembrane region" description="Helical" evidence="9">
    <location>
        <begin position="334"/>
        <end position="355"/>
    </location>
</feature>
<dbReference type="GO" id="GO:0005524">
    <property type="term" value="F:ATP binding"/>
    <property type="evidence" value="ECO:0007669"/>
    <property type="project" value="UniProtKB-KW"/>
</dbReference>
<feature type="region of interest" description="Disordered" evidence="8">
    <location>
        <begin position="1"/>
        <end position="36"/>
    </location>
</feature>
<sequence>MAPVLRASSPSPSEGGEASGAPRSSRRRQERDEELQETLRLLEEAADAEEYVPLKKRREMKAKLLQKQMQALEAHLEREEAGRASEDEEDEKKKKESSAALSRARADFRKTLLATSHKLRAEAEAQKKDIEKEMEEEEKRILEQVSKSMGAPLQGVRERAKGIVYTSRMQSSWRLPDKYAEMTLAEANEVRERFFIDVSGEDPPPPFRNFKDMRFPQPILKGLQERGISYPTQIQMQGIPAILQGRDIIGIAFTGSGKTLVFSLPMIMGALESEIRSPYLPGEGPFGLVVCPSRELASQTNDVCSFFCKKLEDGGYPALRCVCIIGGCSAVEQFVLLLLFSFLISYGISWIVFLTSSFAVTLPHLPPAPLSYSRLLSWSFAVSFVLSPLSFVAPSLVPFAKEVRQGVHCIVATPGRLTDMLNKRRLALQQCEYLCFDEADRMVDMGFEEEQLKEAVESSVPGCWGGGGGSEVCVEESILALTSEAPDSCAACLEFLRTKNLTRLLVDSGSLRRIPSSSSRFGMNFTDKGKDGGSLPDMWSYMQVFLPFSGCFFLCFLAGAANLDVVQEVEYVKQENKLPYLLHCLQKTAPPVLIFCENKKDVDDIQEYLLLKGVDAAAVHGGLAQEERSEAVRAFRNDREDGERGLSLRDTQGQRRKTGDFQTVWESGFRFLPLDCSTTRVSFLASKKDLCVPLVVCRLTPLSLSLWCDFAAFPLGRTSLSLLRLLDFYGS</sequence>
<reference evidence="12 13" key="1">
    <citation type="submission" date="2014-02" db="EMBL/GenBank/DDBJ databases">
        <authorList>
            <person name="Sibley D."/>
            <person name="Venepally P."/>
            <person name="Karamycheva S."/>
            <person name="Hadjithomas M."/>
            <person name="Khan A."/>
            <person name="Brunk B."/>
            <person name="Roos D."/>
            <person name="Caler E."/>
            <person name="Lorenzi H."/>
        </authorList>
    </citation>
    <scope>NUCLEOTIDE SEQUENCE [LARGE SCALE GENOMIC DNA]</scope>
    <source>
        <strain evidence="12 13">GAB2-2007-GAL-DOM2</strain>
    </source>
</reference>
<keyword evidence="7" id="KW-0175">Coiled coil</keyword>
<organism evidence="12 13">
    <name type="scientific">Toxoplasma gondii GAB2-2007-GAL-DOM2</name>
    <dbReference type="NCBI Taxonomy" id="1130820"/>
    <lineage>
        <taxon>Eukaryota</taxon>
        <taxon>Sar</taxon>
        <taxon>Alveolata</taxon>
        <taxon>Apicomplexa</taxon>
        <taxon>Conoidasida</taxon>
        <taxon>Coccidia</taxon>
        <taxon>Eucoccidiorida</taxon>
        <taxon>Eimeriorina</taxon>
        <taxon>Sarcocystidae</taxon>
        <taxon>Toxoplasma</taxon>
    </lineage>
</organism>
<dbReference type="InterPro" id="IPR014001">
    <property type="entry name" value="Helicase_ATP-bd"/>
</dbReference>
<dbReference type="OrthoDB" id="196131at2759"/>
<dbReference type="GO" id="GO:0016787">
    <property type="term" value="F:hydrolase activity"/>
    <property type="evidence" value="ECO:0007669"/>
    <property type="project" value="UniProtKB-KW"/>
</dbReference>
<evidence type="ECO:0000256" key="6">
    <source>
        <dbReference type="PROSITE-ProRule" id="PRU00552"/>
    </source>
</evidence>
<keyword evidence="2" id="KW-0547">Nucleotide-binding</keyword>
<dbReference type="GO" id="GO:0003676">
    <property type="term" value="F:nucleic acid binding"/>
    <property type="evidence" value="ECO:0007669"/>
    <property type="project" value="InterPro"/>
</dbReference>
<dbReference type="PROSITE" id="PS51192">
    <property type="entry name" value="HELICASE_ATP_BIND_1"/>
    <property type="match status" value="1"/>
</dbReference>
<evidence type="ECO:0000256" key="7">
    <source>
        <dbReference type="SAM" id="Coils"/>
    </source>
</evidence>
<evidence type="ECO:0000313" key="13">
    <source>
        <dbReference type="Proteomes" id="UP000028837"/>
    </source>
</evidence>